<dbReference type="EMBL" id="MCGN01000007">
    <property type="protein sequence ID" value="ORY95057.1"/>
    <property type="molecule type" value="Genomic_DNA"/>
</dbReference>
<accession>A0A1X2H917</accession>
<feature type="compositionally biased region" description="Basic and acidic residues" evidence="1">
    <location>
        <begin position="142"/>
        <end position="153"/>
    </location>
</feature>
<name>A0A1X2H917_SYNRA</name>
<feature type="region of interest" description="Disordered" evidence="1">
    <location>
        <begin position="76"/>
        <end position="161"/>
    </location>
</feature>
<dbReference type="AlphaFoldDB" id="A0A1X2H917"/>
<evidence type="ECO:0000313" key="3">
    <source>
        <dbReference type="Proteomes" id="UP000242180"/>
    </source>
</evidence>
<organism evidence="2 3">
    <name type="scientific">Syncephalastrum racemosum</name>
    <name type="common">Filamentous fungus</name>
    <dbReference type="NCBI Taxonomy" id="13706"/>
    <lineage>
        <taxon>Eukaryota</taxon>
        <taxon>Fungi</taxon>
        <taxon>Fungi incertae sedis</taxon>
        <taxon>Mucoromycota</taxon>
        <taxon>Mucoromycotina</taxon>
        <taxon>Mucoromycetes</taxon>
        <taxon>Mucorales</taxon>
        <taxon>Syncephalastraceae</taxon>
        <taxon>Syncephalastrum</taxon>
    </lineage>
</organism>
<evidence type="ECO:0000313" key="2">
    <source>
        <dbReference type="EMBL" id="ORY95057.1"/>
    </source>
</evidence>
<sequence length="161" mass="17764">MDTNICLYCEKSLATPNASFCSRTCYAREAASKQAPVWVTPPGLSSTRIQRSAIFRAESFPAFGICRGSPLIAKTKHTSNDNRRSMNCPRLMRSLSSPGSSSILTVSYASSGRVTPEDEEDEAGSCMATSLSLSHPESTFLRQKEQQEQHQEQLKQQIRPS</sequence>
<dbReference type="Proteomes" id="UP000242180">
    <property type="component" value="Unassembled WGS sequence"/>
</dbReference>
<dbReference type="InParanoid" id="A0A1X2H917"/>
<gene>
    <name evidence="2" type="ORF">BCR43DRAFT_506963</name>
</gene>
<comment type="caution">
    <text evidence="2">The sequence shown here is derived from an EMBL/GenBank/DDBJ whole genome shotgun (WGS) entry which is preliminary data.</text>
</comment>
<reference evidence="2 3" key="1">
    <citation type="submission" date="2016-07" db="EMBL/GenBank/DDBJ databases">
        <title>Pervasive Adenine N6-methylation of Active Genes in Fungi.</title>
        <authorList>
            <consortium name="DOE Joint Genome Institute"/>
            <person name="Mondo S.J."/>
            <person name="Dannebaum R.O."/>
            <person name="Kuo R.C."/>
            <person name="Labutti K."/>
            <person name="Haridas S."/>
            <person name="Kuo A."/>
            <person name="Salamov A."/>
            <person name="Ahrendt S.R."/>
            <person name="Lipzen A."/>
            <person name="Sullivan W."/>
            <person name="Andreopoulos W.B."/>
            <person name="Clum A."/>
            <person name="Lindquist E."/>
            <person name="Daum C."/>
            <person name="Ramamoorthy G.K."/>
            <person name="Gryganskyi A."/>
            <person name="Culley D."/>
            <person name="Magnuson J.K."/>
            <person name="James T.Y."/>
            <person name="O'Malley M.A."/>
            <person name="Stajich J.E."/>
            <person name="Spatafora J.W."/>
            <person name="Visel A."/>
            <person name="Grigoriev I.V."/>
        </authorList>
    </citation>
    <scope>NUCLEOTIDE SEQUENCE [LARGE SCALE GENOMIC DNA]</scope>
    <source>
        <strain evidence="2 3">NRRL 2496</strain>
    </source>
</reference>
<keyword evidence="3" id="KW-1185">Reference proteome</keyword>
<evidence type="ECO:0000256" key="1">
    <source>
        <dbReference type="SAM" id="MobiDB-lite"/>
    </source>
</evidence>
<proteinExistence type="predicted"/>
<protein>
    <submittedName>
        <fullName evidence="2">Uncharacterized protein</fullName>
    </submittedName>
</protein>
<feature type="compositionally biased region" description="Low complexity" evidence="1">
    <location>
        <begin position="91"/>
        <end position="107"/>
    </location>
</feature>
<feature type="compositionally biased region" description="Polar residues" evidence="1">
    <location>
        <begin position="127"/>
        <end position="141"/>
    </location>
</feature>